<sequence length="156" mass="17603">GGVPFHVLLTSYEFLMGRNDRPRLARLRYSHIIVDEGHRLKNAGCKLNAELAHYRTTSRLLLTGTPLQNRLEELWSLLNFLMPTLFDSGDDFAAWFSAPLEALRGASGCCSKEGDVAALSQEEYLLVTSRLHQVLRPFMLRRLKESVASELPSKSE</sequence>
<dbReference type="InterPro" id="IPR000330">
    <property type="entry name" value="SNF2_N"/>
</dbReference>
<feature type="non-terminal residue" evidence="2">
    <location>
        <position position="156"/>
    </location>
</feature>
<name>A0A8J4G431_9CHLO</name>
<proteinExistence type="predicted"/>
<dbReference type="PROSITE" id="PS51192">
    <property type="entry name" value="HELICASE_ATP_BIND_1"/>
    <property type="match status" value="1"/>
</dbReference>
<dbReference type="InterPro" id="IPR027417">
    <property type="entry name" value="P-loop_NTPase"/>
</dbReference>
<dbReference type="AlphaFoldDB" id="A0A8J4G431"/>
<reference evidence="2" key="1">
    <citation type="journal article" date="2021" name="Proc. Natl. Acad. Sci. U.S.A.">
        <title>Three genomes in the algal genus Volvox reveal the fate of a haploid sex-determining region after a transition to homothallism.</title>
        <authorList>
            <person name="Yamamoto K."/>
            <person name="Hamaji T."/>
            <person name="Kawai-Toyooka H."/>
            <person name="Matsuzaki R."/>
            <person name="Takahashi F."/>
            <person name="Nishimura Y."/>
            <person name="Kawachi M."/>
            <person name="Noguchi H."/>
            <person name="Minakuchi Y."/>
            <person name="Umen J.G."/>
            <person name="Toyoda A."/>
            <person name="Nozaki H."/>
        </authorList>
    </citation>
    <scope>NUCLEOTIDE SEQUENCE</scope>
    <source>
        <strain evidence="2">NIES-3785</strain>
    </source>
</reference>
<accession>A0A8J4G431</accession>
<evidence type="ECO:0000313" key="3">
    <source>
        <dbReference type="Proteomes" id="UP000722791"/>
    </source>
</evidence>
<dbReference type="GO" id="GO:0005524">
    <property type="term" value="F:ATP binding"/>
    <property type="evidence" value="ECO:0007669"/>
    <property type="project" value="InterPro"/>
</dbReference>
<evidence type="ECO:0000313" key="2">
    <source>
        <dbReference type="EMBL" id="GIL98876.1"/>
    </source>
</evidence>
<dbReference type="SUPFAM" id="SSF52540">
    <property type="entry name" value="P-loop containing nucleoside triphosphate hydrolases"/>
    <property type="match status" value="1"/>
</dbReference>
<comment type="caution">
    <text evidence="2">The sequence shown here is derived from an EMBL/GenBank/DDBJ whole genome shotgun (WGS) entry which is preliminary data.</text>
</comment>
<organism evidence="2 3">
    <name type="scientific">Volvox reticuliferus</name>
    <dbReference type="NCBI Taxonomy" id="1737510"/>
    <lineage>
        <taxon>Eukaryota</taxon>
        <taxon>Viridiplantae</taxon>
        <taxon>Chlorophyta</taxon>
        <taxon>core chlorophytes</taxon>
        <taxon>Chlorophyceae</taxon>
        <taxon>CS clade</taxon>
        <taxon>Chlamydomonadales</taxon>
        <taxon>Volvocaceae</taxon>
        <taxon>Volvox</taxon>
    </lineage>
</organism>
<dbReference type="InterPro" id="IPR014001">
    <property type="entry name" value="Helicase_ATP-bd"/>
</dbReference>
<dbReference type="Proteomes" id="UP000722791">
    <property type="component" value="Unassembled WGS sequence"/>
</dbReference>
<gene>
    <name evidence="2" type="ORF">Vretimale_4209</name>
</gene>
<feature type="domain" description="Helicase ATP-binding" evidence="1">
    <location>
        <begin position="1"/>
        <end position="84"/>
    </location>
</feature>
<feature type="non-terminal residue" evidence="2">
    <location>
        <position position="1"/>
    </location>
</feature>
<protein>
    <recommendedName>
        <fullName evidence="1">Helicase ATP-binding domain-containing protein</fullName>
    </recommendedName>
</protein>
<dbReference type="InterPro" id="IPR038718">
    <property type="entry name" value="SNF2-like_sf"/>
</dbReference>
<dbReference type="Pfam" id="PF00176">
    <property type="entry name" value="SNF2-rel_dom"/>
    <property type="match status" value="1"/>
</dbReference>
<evidence type="ECO:0000259" key="1">
    <source>
        <dbReference type="PROSITE" id="PS51192"/>
    </source>
</evidence>
<dbReference type="PANTHER" id="PTHR10799">
    <property type="entry name" value="SNF2/RAD54 HELICASE FAMILY"/>
    <property type="match status" value="1"/>
</dbReference>
<dbReference type="Gene3D" id="3.40.50.10810">
    <property type="entry name" value="Tandem AAA-ATPase domain"/>
    <property type="match status" value="1"/>
</dbReference>
<dbReference type="EMBL" id="BNCQ01000006">
    <property type="protein sequence ID" value="GIL98876.1"/>
    <property type="molecule type" value="Genomic_DNA"/>
</dbReference>